<name>A0A839DM59_9PSEU</name>
<gene>
    <name evidence="2" type="ORF">FHX42_000381</name>
</gene>
<reference evidence="2 3" key="1">
    <citation type="submission" date="2020-07" db="EMBL/GenBank/DDBJ databases">
        <title>Sequencing the genomes of 1000 actinobacteria strains.</title>
        <authorList>
            <person name="Klenk H.-P."/>
        </authorList>
    </citation>
    <scope>NUCLEOTIDE SEQUENCE [LARGE SCALE GENOMIC DNA]</scope>
    <source>
        <strain evidence="2 3">DSM 45975</strain>
    </source>
</reference>
<accession>A0A839DM59</accession>
<keyword evidence="3" id="KW-1185">Reference proteome</keyword>
<dbReference type="EMBL" id="JACGWZ010000001">
    <property type="protein sequence ID" value="MBA8823052.1"/>
    <property type="molecule type" value="Genomic_DNA"/>
</dbReference>
<sequence>MATSPGMGRNERLHAARQATPSPRVPGACLSRAELAEAVNTWLTEHTDRPGALDEQAIARYERGTVRRPNRDYRAALRAVLGADQDTELGFIASGPSHEPLKQPHTIELDPARVWSPDEQARVEHVSGCARRVDQPVLDALAGTLAAVRRLEDETSAADVLPSVVAQARLADRLADNAPSGLHSTALGLASEIAQYRGWLAIPRGQWDESRAHLDRAAVLAVQADDPLRLATALSFNAYRAMLVDDIPTAASLADAAGRESRVDPGLRTYMTVQRAEIAAYGRDTNRAARLLAEADHMIEQLPPAEELPDSSYWYTPSVLTGHKGFVLQALGEHEAARRAAAESLDAMPETWRRSEWAVQHRALAEA</sequence>
<proteinExistence type="predicted"/>
<protein>
    <submittedName>
        <fullName evidence="2">Tetratricopeptide (TPR) repeat protein</fullName>
    </submittedName>
</protein>
<organism evidence="2 3">
    <name type="scientific">Halosaccharopolyspora lacisalsi</name>
    <dbReference type="NCBI Taxonomy" id="1000566"/>
    <lineage>
        <taxon>Bacteria</taxon>
        <taxon>Bacillati</taxon>
        <taxon>Actinomycetota</taxon>
        <taxon>Actinomycetes</taxon>
        <taxon>Pseudonocardiales</taxon>
        <taxon>Pseudonocardiaceae</taxon>
        <taxon>Halosaccharopolyspora</taxon>
    </lineage>
</organism>
<dbReference type="AlphaFoldDB" id="A0A839DM59"/>
<evidence type="ECO:0000313" key="3">
    <source>
        <dbReference type="Proteomes" id="UP000569329"/>
    </source>
</evidence>
<dbReference type="Proteomes" id="UP000569329">
    <property type="component" value="Unassembled WGS sequence"/>
</dbReference>
<evidence type="ECO:0000313" key="2">
    <source>
        <dbReference type="EMBL" id="MBA8823052.1"/>
    </source>
</evidence>
<evidence type="ECO:0000256" key="1">
    <source>
        <dbReference type="SAM" id="MobiDB-lite"/>
    </source>
</evidence>
<feature type="region of interest" description="Disordered" evidence="1">
    <location>
        <begin position="1"/>
        <end position="26"/>
    </location>
</feature>
<comment type="caution">
    <text evidence="2">The sequence shown here is derived from an EMBL/GenBank/DDBJ whole genome shotgun (WGS) entry which is preliminary data.</text>
</comment>